<dbReference type="SUPFAM" id="SSF143422">
    <property type="entry name" value="Transposase IS200-like"/>
    <property type="match status" value="1"/>
</dbReference>
<keyword evidence="3" id="KW-1185">Reference proteome</keyword>
<dbReference type="RefSeq" id="WP_166919205.1">
    <property type="nucleotide sequence ID" value="NZ_JAASRN010000002.1"/>
</dbReference>
<name>A0A846MRF8_9BACT</name>
<dbReference type="SMART" id="SM01321">
    <property type="entry name" value="Y1_Tnp"/>
    <property type="match status" value="1"/>
</dbReference>
<feature type="domain" description="Transposase IS200-like" evidence="1">
    <location>
        <begin position="22"/>
        <end position="191"/>
    </location>
</feature>
<accession>A0A846MRF8</accession>
<dbReference type="GO" id="GO:0004803">
    <property type="term" value="F:transposase activity"/>
    <property type="evidence" value="ECO:0007669"/>
    <property type="project" value="InterPro"/>
</dbReference>
<evidence type="ECO:0000313" key="3">
    <source>
        <dbReference type="Proteomes" id="UP000537126"/>
    </source>
</evidence>
<dbReference type="EMBL" id="JAASRN010000002">
    <property type="protein sequence ID" value="NIK73952.1"/>
    <property type="molecule type" value="Genomic_DNA"/>
</dbReference>
<dbReference type="GO" id="GO:0043565">
    <property type="term" value="F:sequence-specific DNA binding"/>
    <property type="evidence" value="ECO:0007669"/>
    <property type="project" value="TreeGrafter"/>
</dbReference>
<dbReference type="PANTHER" id="PTHR36966:SF1">
    <property type="entry name" value="REP-ASSOCIATED TYROSINE TRANSPOSASE"/>
    <property type="match status" value="1"/>
</dbReference>
<gene>
    <name evidence="2" type="ORF">FHS56_001465</name>
</gene>
<dbReference type="Gene3D" id="3.30.70.1290">
    <property type="entry name" value="Transposase IS200-like"/>
    <property type="match status" value="1"/>
</dbReference>
<dbReference type="AlphaFoldDB" id="A0A846MRF8"/>
<evidence type="ECO:0000259" key="1">
    <source>
        <dbReference type="SMART" id="SM01321"/>
    </source>
</evidence>
<protein>
    <submittedName>
        <fullName evidence="2">REP element-mobilizing transposase RayT</fullName>
    </submittedName>
</protein>
<evidence type="ECO:0000313" key="2">
    <source>
        <dbReference type="EMBL" id="NIK73952.1"/>
    </source>
</evidence>
<dbReference type="GO" id="GO:0006313">
    <property type="term" value="P:DNA transposition"/>
    <property type="evidence" value="ECO:0007669"/>
    <property type="project" value="InterPro"/>
</dbReference>
<reference evidence="2 3" key="1">
    <citation type="submission" date="2020-03" db="EMBL/GenBank/DDBJ databases">
        <title>Genomic Encyclopedia of Type Strains, Phase IV (KMG-IV): sequencing the most valuable type-strain genomes for metagenomic binning, comparative biology and taxonomic classification.</title>
        <authorList>
            <person name="Goeker M."/>
        </authorList>
    </citation>
    <scope>NUCLEOTIDE SEQUENCE [LARGE SCALE GENOMIC DNA]</scope>
    <source>
        <strain evidence="2 3">DSM 5718</strain>
    </source>
</reference>
<dbReference type="InterPro" id="IPR002686">
    <property type="entry name" value="Transposase_17"/>
</dbReference>
<dbReference type="Proteomes" id="UP000537126">
    <property type="component" value="Unassembled WGS sequence"/>
</dbReference>
<dbReference type="PANTHER" id="PTHR36966">
    <property type="entry name" value="REP-ASSOCIATED TYROSINE TRANSPOSASE"/>
    <property type="match status" value="1"/>
</dbReference>
<proteinExistence type="predicted"/>
<organism evidence="2 3">
    <name type="scientific">Thermonema lapsum</name>
    <dbReference type="NCBI Taxonomy" id="28195"/>
    <lineage>
        <taxon>Bacteria</taxon>
        <taxon>Pseudomonadati</taxon>
        <taxon>Bacteroidota</taxon>
        <taxon>Cytophagia</taxon>
        <taxon>Cytophagales</taxon>
        <taxon>Thermonemataceae</taxon>
        <taxon>Thermonema</taxon>
    </lineage>
</organism>
<comment type="caution">
    <text evidence="2">The sequence shown here is derived from an EMBL/GenBank/DDBJ whole genome shotgun (WGS) entry which is preliminary data.</text>
</comment>
<dbReference type="InterPro" id="IPR052715">
    <property type="entry name" value="RAYT_transposase"/>
</dbReference>
<dbReference type="InterPro" id="IPR036515">
    <property type="entry name" value="Transposase_17_sf"/>
</dbReference>
<sequence length="203" mass="23617">MTYDPNKHHRRSIRLRGYDYSKPGAYFITIVTHNRQCLFGEIINGAMVLNDAGFIARKCWLEIPSHFPHTQLDEFIIMPNHIHGIIIICDNEHVGAKNTDIVGAKNIDIVVGAKNFSPLQQTPKPLVTSTNQQPQSPSRTIGSIVRGFKIGVTKWFRQNTDIYNVWQRNYYERIIRNEKEFNNIRRYIINNPVNWANDKNRVK</sequence>